<protein>
    <submittedName>
        <fullName evidence="2">Uncharacterized protein</fullName>
    </submittedName>
</protein>
<feature type="compositionally biased region" description="Basic and acidic residues" evidence="1">
    <location>
        <begin position="1"/>
        <end position="12"/>
    </location>
</feature>
<name>A0A8J2BLR1_9BACT</name>
<keyword evidence="3" id="KW-1185">Reference proteome</keyword>
<comment type="caution">
    <text evidence="2">The sequence shown here is derived from an EMBL/GenBank/DDBJ whole genome shotgun (WGS) entry which is preliminary data.</text>
</comment>
<evidence type="ECO:0000313" key="2">
    <source>
        <dbReference type="EMBL" id="CAF0703762.1"/>
    </source>
</evidence>
<organism evidence="2 3">
    <name type="scientific">Candidatus Methylacidithermus pantelleriae</name>
    <dbReference type="NCBI Taxonomy" id="2744239"/>
    <lineage>
        <taxon>Bacteria</taxon>
        <taxon>Pseudomonadati</taxon>
        <taxon>Verrucomicrobiota</taxon>
        <taxon>Methylacidiphilae</taxon>
        <taxon>Methylacidiphilales</taxon>
        <taxon>Methylacidiphilaceae</taxon>
        <taxon>Candidatus Methylacidithermus</taxon>
    </lineage>
</organism>
<evidence type="ECO:0000256" key="1">
    <source>
        <dbReference type="SAM" id="MobiDB-lite"/>
    </source>
</evidence>
<dbReference type="Proteomes" id="UP000663859">
    <property type="component" value="Unassembled WGS sequence"/>
</dbReference>
<proteinExistence type="predicted"/>
<feature type="region of interest" description="Disordered" evidence="1">
    <location>
        <begin position="1"/>
        <end position="23"/>
    </location>
</feature>
<reference evidence="2" key="1">
    <citation type="submission" date="2021-02" db="EMBL/GenBank/DDBJ databases">
        <authorList>
            <person name="Cremers G."/>
            <person name="Picone N."/>
        </authorList>
    </citation>
    <scope>NUCLEOTIDE SEQUENCE</scope>
    <source>
        <strain evidence="2">PQ17</strain>
    </source>
</reference>
<evidence type="ECO:0000313" key="3">
    <source>
        <dbReference type="Proteomes" id="UP000663859"/>
    </source>
</evidence>
<gene>
    <name evidence="2" type="ORF">MPNT_60094</name>
</gene>
<dbReference type="AlphaFoldDB" id="A0A8J2BLR1"/>
<sequence length="75" mass="8435">MGRKSEGMRAKSPEGTGRWESSYEIHPTGMNAIERGIIHGIAAPTLHRWKKCWSFTHGRVECWCQDVGPGMMSAF</sequence>
<accession>A0A8J2BLR1</accession>
<dbReference type="EMBL" id="CAJNOB010000056">
    <property type="protein sequence ID" value="CAF0703762.1"/>
    <property type="molecule type" value="Genomic_DNA"/>
</dbReference>